<sequence length="421" mass="47115">MFRSLFRTSKHILLAALLLAGVVCALEVGLRVRRFRGAVQGEALPESLAADTLVQPSYDTFVALRPHTRLERLSEETGRAVPIRVNSFGCRGAEPVVPKPSGTYRVICLGDDTTLARELPEQETYPELVRARLQERTGLNVEVINAGLPDGCPLTSLLRLRHDLLALQPDLVLLHFDLSDLTDDHRVRRHARIDSQMGPLSATHPRLDQATTESWERLEQEFLLIRYLRHCTSEACIEDVWPSPQPTLATETGKYLWLSQEMSKWERPLEFTWSPVPFIRDLLAGSYSELLVATCPKAWQLSTDGGSPELRERLGVPRGAVYESREPVAAVQKLATEDGIRFLDTTRWFEAERSPERLFGQHYDGLSAEGHALYGAILAEFVFRAFPENWSESPVPSGPTGGAVPQLSNPLPENRTAVPIR</sequence>
<dbReference type="GO" id="GO:0016788">
    <property type="term" value="F:hydrolase activity, acting on ester bonds"/>
    <property type="evidence" value="ECO:0007669"/>
    <property type="project" value="UniProtKB-ARBA"/>
</dbReference>
<accession>A0A517Z7J8</accession>
<keyword evidence="3" id="KW-1185">Reference proteome</keyword>
<feature type="region of interest" description="Disordered" evidence="1">
    <location>
        <begin position="392"/>
        <end position="421"/>
    </location>
</feature>
<dbReference type="Proteomes" id="UP000320496">
    <property type="component" value="Chromosome"/>
</dbReference>
<evidence type="ECO:0000313" key="2">
    <source>
        <dbReference type="EMBL" id="QDU38444.1"/>
    </source>
</evidence>
<dbReference type="SUPFAM" id="SSF52266">
    <property type="entry name" value="SGNH hydrolase"/>
    <property type="match status" value="1"/>
</dbReference>
<organism evidence="2 3">
    <name type="scientific">Maioricimonas rarisocia</name>
    <dbReference type="NCBI Taxonomy" id="2528026"/>
    <lineage>
        <taxon>Bacteria</taxon>
        <taxon>Pseudomonadati</taxon>
        <taxon>Planctomycetota</taxon>
        <taxon>Planctomycetia</taxon>
        <taxon>Planctomycetales</taxon>
        <taxon>Planctomycetaceae</taxon>
        <taxon>Maioricimonas</taxon>
    </lineage>
</organism>
<evidence type="ECO:0008006" key="4">
    <source>
        <dbReference type="Google" id="ProtNLM"/>
    </source>
</evidence>
<dbReference type="OrthoDB" id="208619at2"/>
<reference evidence="2 3" key="1">
    <citation type="submission" date="2019-02" db="EMBL/GenBank/DDBJ databases">
        <title>Deep-cultivation of Planctomycetes and their phenomic and genomic characterization uncovers novel biology.</title>
        <authorList>
            <person name="Wiegand S."/>
            <person name="Jogler M."/>
            <person name="Boedeker C."/>
            <person name="Pinto D."/>
            <person name="Vollmers J."/>
            <person name="Rivas-Marin E."/>
            <person name="Kohn T."/>
            <person name="Peeters S.H."/>
            <person name="Heuer A."/>
            <person name="Rast P."/>
            <person name="Oberbeckmann S."/>
            <person name="Bunk B."/>
            <person name="Jeske O."/>
            <person name="Meyerdierks A."/>
            <person name="Storesund J.E."/>
            <person name="Kallscheuer N."/>
            <person name="Luecker S."/>
            <person name="Lage O.M."/>
            <person name="Pohl T."/>
            <person name="Merkel B.J."/>
            <person name="Hornburger P."/>
            <person name="Mueller R.-W."/>
            <person name="Bruemmer F."/>
            <person name="Labrenz M."/>
            <person name="Spormann A.M."/>
            <person name="Op den Camp H."/>
            <person name="Overmann J."/>
            <person name="Amann R."/>
            <person name="Jetten M.S.M."/>
            <person name="Mascher T."/>
            <person name="Medema M.H."/>
            <person name="Devos D.P."/>
            <person name="Kaster A.-K."/>
            <person name="Ovreas L."/>
            <person name="Rohde M."/>
            <person name="Galperin M.Y."/>
            <person name="Jogler C."/>
        </authorList>
    </citation>
    <scope>NUCLEOTIDE SEQUENCE [LARGE SCALE GENOMIC DNA]</scope>
    <source>
        <strain evidence="2 3">Mal4</strain>
    </source>
</reference>
<protein>
    <recommendedName>
        <fullName evidence="4">SGNH hydrolase-type esterase domain-containing protein</fullName>
    </recommendedName>
</protein>
<proteinExistence type="predicted"/>
<evidence type="ECO:0000313" key="3">
    <source>
        <dbReference type="Proteomes" id="UP000320496"/>
    </source>
</evidence>
<name>A0A517Z7J8_9PLAN</name>
<dbReference type="InterPro" id="IPR036514">
    <property type="entry name" value="SGNH_hydro_sf"/>
</dbReference>
<dbReference type="EMBL" id="CP036275">
    <property type="protein sequence ID" value="QDU38444.1"/>
    <property type="molecule type" value="Genomic_DNA"/>
</dbReference>
<dbReference type="Gene3D" id="3.40.50.1110">
    <property type="entry name" value="SGNH hydrolase"/>
    <property type="match status" value="1"/>
</dbReference>
<dbReference type="RefSeq" id="WP_145369725.1">
    <property type="nucleotide sequence ID" value="NZ_CP036275.1"/>
</dbReference>
<evidence type="ECO:0000256" key="1">
    <source>
        <dbReference type="SAM" id="MobiDB-lite"/>
    </source>
</evidence>
<dbReference type="KEGG" id="mri:Mal4_27710"/>
<gene>
    <name evidence="2" type="ORF">Mal4_27710</name>
</gene>
<dbReference type="AlphaFoldDB" id="A0A517Z7J8"/>